<name>F5XS69_MICPN</name>
<protein>
    <recommendedName>
        <fullName evidence="4">Tetratrico peptide repeat group 5 domain-containing protein</fullName>
    </recommendedName>
</protein>
<keyword evidence="3" id="KW-1185">Reference proteome</keyword>
<feature type="region of interest" description="Disordered" evidence="1">
    <location>
        <begin position="1"/>
        <end position="134"/>
    </location>
</feature>
<dbReference type="EMBL" id="AP012204">
    <property type="protein sequence ID" value="BAK34750.1"/>
    <property type="molecule type" value="Genomic_DNA"/>
</dbReference>
<proteinExistence type="predicted"/>
<evidence type="ECO:0000313" key="2">
    <source>
        <dbReference type="EMBL" id="BAK34750.1"/>
    </source>
</evidence>
<feature type="compositionally biased region" description="Basic and acidic residues" evidence="1">
    <location>
        <begin position="1"/>
        <end position="10"/>
    </location>
</feature>
<dbReference type="Gene3D" id="1.25.40.10">
    <property type="entry name" value="Tetratricopeptide repeat domain"/>
    <property type="match status" value="1"/>
</dbReference>
<dbReference type="STRING" id="1032480.MLP_17360"/>
<reference evidence="2 3" key="1">
    <citation type="submission" date="2011-05" db="EMBL/GenBank/DDBJ databases">
        <title>Whole genome sequence of Microlunatus phosphovorus NM-1.</title>
        <authorList>
            <person name="Hosoyama A."/>
            <person name="Sasaki K."/>
            <person name="Harada T."/>
            <person name="Igarashi R."/>
            <person name="Kawakoshi A."/>
            <person name="Sasagawa M."/>
            <person name="Fukada J."/>
            <person name="Nakamura S."/>
            <person name="Katano Y."/>
            <person name="Hanada S."/>
            <person name="Kamagata Y."/>
            <person name="Nakamura N."/>
            <person name="Yamazaki S."/>
            <person name="Fujita N."/>
        </authorList>
    </citation>
    <scope>NUCLEOTIDE SEQUENCE [LARGE SCALE GENOMIC DNA]</scope>
    <source>
        <strain evidence="3">ATCC 700054 / DSM 10555 / JCM 9379 / NBRC 101784 / NCIMB 13414 / VKM Ac-1990 / NM-1</strain>
    </source>
</reference>
<feature type="compositionally biased region" description="Gly residues" evidence="1">
    <location>
        <begin position="29"/>
        <end position="59"/>
    </location>
</feature>
<dbReference type="Proteomes" id="UP000007947">
    <property type="component" value="Chromosome"/>
</dbReference>
<gene>
    <name evidence="2" type="ordered locus">MLP_17360</name>
</gene>
<dbReference type="SUPFAM" id="SSF48452">
    <property type="entry name" value="TPR-like"/>
    <property type="match status" value="1"/>
</dbReference>
<evidence type="ECO:0008006" key="4">
    <source>
        <dbReference type="Google" id="ProtNLM"/>
    </source>
</evidence>
<dbReference type="AlphaFoldDB" id="F5XS69"/>
<dbReference type="OrthoDB" id="3215237at2"/>
<organism evidence="2 3">
    <name type="scientific">Microlunatus phosphovorus (strain ATCC 700054 / DSM 10555 / JCM 9379 / NBRC 101784 / NCIMB 13414 / VKM Ac-1990 / NM-1)</name>
    <dbReference type="NCBI Taxonomy" id="1032480"/>
    <lineage>
        <taxon>Bacteria</taxon>
        <taxon>Bacillati</taxon>
        <taxon>Actinomycetota</taxon>
        <taxon>Actinomycetes</taxon>
        <taxon>Propionibacteriales</taxon>
        <taxon>Propionibacteriaceae</taxon>
        <taxon>Microlunatus</taxon>
    </lineage>
</organism>
<accession>F5XS69</accession>
<sequence>MTQSRGERPGKGSRPGGGRSGGDRTGRGQSNGGQSSGGRPGSGGRDGGSGRSGGAGRGAGSAARRPQGSSSRPAGAGGQRSGGQQRSGDRARHEYARGPEPRDSRSSDREERTPPPPGLQRRPDEPNLPPDVDVRALPRGVKAELRGLPKDLAEVVAGHLVTAGRLIDDEPELAYRHAEAARRRAARLPVVREAAAETAYAAGHWDVALSEFRALRRMTGTDDFLPVMADCERALGRPQAALKIAKEARRKQLDPALAIEMIIVESGARNDLGQQPEARRVLHQAILDLDNRRAAQLGTPAARLYYAYADLLETAGKQSEARRWFDEAAAHDAEGETDAIERRDLLDGMLITFDDSEPEHPEAADVDR</sequence>
<feature type="compositionally biased region" description="Low complexity" evidence="1">
    <location>
        <begin position="60"/>
        <end position="74"/>
    </location>
</feature>
<evidence type="ECO:0000256" key="1">
    <source>
        <dbReference type="SAM" id="MobiDB-lite"/>
    </source>
</evidence>
<evidence type="ECO:0000313" key="3">
    <source>
        <dbReference type="Proteomes" id="UP000007947"/>
    </source>
</evidence>
<dbReference type="HOGENOM" id="CLU_026634_3_0_11"/>
<dbReference type="KEGG" id="mph:MLP_17360"/>
<feature type="compositionally biased region" description="Basic and acidic residues" evidence="1">
    <location>
        <begin position="87"/>
        <end position="113"/>
    </location>
</feature>
<dbReference type="InterPro" id="IPR011990">
    <property type="entry name" value="TPR-like_helical_dom_sf"/>
</dbReference>
<dbReference type="RefSeq" id="WP_013862632.1">
    <property type="nucleotide sequence ID" value="NC_015635.1"/>
</dbReference>
<dbReference type="eggNOG" id="COG0457">
    <property type="taxonomic scope" value="Bacteria"/>
</dbReference>